<dbReference type="OrthoDB" id="4164516at2"/>
<proteinExistence type="predicted"/>
<name>A0A557PGX5_9VIBR</name>
<protein>
    <submittedName>
        <fullName evidence="1">Uncharacterized protein</fullName>
    </submittedName>
</protein>
<dbReference type="EMBL" id="VMKJ01000001">
    <property type="protein sequence ID" value="TVO39903.1"/>
    <property type="molecule type" value="Genomic_DNA"/>
</dbReference>
<dbReference type="AlphaFoldDB" id="A0A557PGX5"/>
<evidence type="ECO:0000313" key="2">
    <source>
        <dbReference type="Proteomes" id="UP000319828"/>
    </source>
</evidence>
<dbReference type="RefSeq" id="WP_144229612.1">
    <property type="nucleotide sequence ID" value="NZ_CANNCB010000028.1"/>
</dbReference>
<evidence type="ECO:0000313" key="1">
    <source>
        <dbReference type="EMBL" id="TVO39903.1"/>
    </source>
</evidence>
<gene>
    <name evidence="1" type="ORF">FOF44_00080</name>
</gene>
<organism evidence="1 2">
    <name type="scientific">Vibrio algivorus</name>
    <dbReference type="NCBI Taxonomy" id="1667024"/>
    <lineage>
        <taxon>Bacteria</taxon>
        <taxon>Pseudomonadati</taxon>
        <taxon>Pseudomonadota</taxon>
        <taxon>Gammaproteobacteria</taxon>
        <taxon>Vibrionales</taxon>
        <taxon>Vibrionaceae</taxon>
        <taxon>Vibrio</taxon>
    </lineage>
</organism>
<comment type="caution">
    <text evidence="1">The sequence shown here is derived from an EMBL/GenBank/DDBJ whole genome shotgun (WGS) entry which is preliminary data.</text>
</comment>
<sequence>MKTDTQSTKLAKPQKIEFHSQVYASLDEFFQDLDRARRDENYTRTHRGLFPRTPTERHQILTDKIAARRRLQQHDDTGGTALMFSLPLA</sequence>
<reference evidence="1 2" key="1">
    <citation type="submission" date="2019-07" db="EMBL/GenBank/DDBJ databases">
        <title>The draft genome sequence of Vibrio algivorus M1486.</title>
        <authorList>
            <person name="Meng X."/>
        </authorList>
    </citation>
    <scope>NUCLEOTIDE SEQUENCE [LARGE SCALE GENOMIC DNA]</scope>
    <source>
        <strain evidence="1 2">M1486</strain>
    </source>
</reference>
<accession>A0A557PGX5</accession>
<dbReference type="Proteomes" id="UP000319828">
    <property type="component" value="Unassembled WGS sequence"/>
</dbReference>